<dbReference type="EMBL" id="QGDQ01000010">
    <property type="protein sequence ID" value="PWJ53855.1"/>
    <property type="molecule type" value="Genomic_DNA"/>
</dbReference>
<dbReference type="Proteomes" id="UP000245469">
    <property type="component" value="Unassembled WGS sequence"/>
</dbReference>
<evidence type="ECO:0000256" key="3">
    <source>
        <dbReference type="ARBA" id="ARBA00022989"/>
    </source>
</evidence>
<evidence type="ECO:0000313" key="8">
    <source>
        <dbReference type="Proteomes" id="UP000245469"/>
    </source>
</evidence>
<accession>A0A316A818</accession>
<comment type="subcellular location">
    <subcellularLocation>
        <location evidence="1">Cell membrane</location>
        <topology evidence="1">Multi-pass membrane protein</topology>
    </subcellularLocation>
</comment>
<evidence type="ECO:0000313" key="7">
    <source>
        <dbReference type="EMBL" id="PWJ53855.1"/>
    </source>
</evidence>
<dbReference type="GO" id="GO:0005886">
    <property type="term" value="C:plasma membrane"/>
    <property type="evidence" value="ECO:0007669"/>
    <property type="project" value="UniProtKB-SubCell"/>
</dbReference>
<feature type="transmembrane region" description="Helical" evidence="5">
    <location>
        <begin position="195"/>
        <end position="213"/>
    </location>
</feature>
<dbReference type="InterPro" id="IPR020846">
    <property type="entry name" value="MFS_dom"/>
</dbReference>
<feature type="transmembrane region" description="Helical" evidence="5">
    <location>
        <begin position="107"/>
        <end position="127"/>
    </location>
</feature>
<gene>
    <name evidence="7" type="ORF">BXY45_11098</name>
</gene>
<dbReference type="Pfam" id="PF13347">
    <property type="entry name" value="MFS_2"/>
    <property type="match status" value="1"/>
</dbReference>
<feature type="transmembrane region" description="Helical" evidence="5">
    <location>
        <begin position="380"/>
        <end position="400"/>
    </location>
</feature>
<feature type="domain" description="Major facilitator superfamily (MFS) profile" evidence="6">
    <location>
        <begin position="248"/>
        <end position="431"/>
    </location>
</feature>
<organism evidence="7 8">
    <name type="scientific">Quadrisphaera granulorum</name>
    <dbReference type="NCBI Taxonomy" id="317664"/>
    <lineage>
        <taxon>Bacteria</taxon>
        <taxon>Bacillati</taxon>
        <taxon>Actinomycetota</taxon>
        <taxon>Actinomycetes</taxon>
        <taxon>Kineosporiales</taxon>
        <taxon>Kineosporiaceae</taxon>
        <taxon>Quadrisphaera</taxon>
    </lineage>
</organism>
<evidence type="ECO:0000259" key="6">
    <source>
        <dbReference type="PROSITE" id="PS50850"/>
    </source>
</evidence>
<dbReference type="PANTHER" id="PTHR23528">
    <property type="match status" value="1"/>
</dbReference>
<feature type="transmembrane region" description="Helical" evidence="5">
    <location>
        <begin position="71"/>
        <end position="95"/>
    </location>
</feature>
<feature type="transmembrane region" description="Helical" evidence="5">
    <location>
        <begin position="257"/>
        <end position="278"/>
    </location>
</feature>
<dbReference type="AlphaFoldDB" id="A0A316A818"/>
<evidence type="ECO:0000256" key="2">
    <source>
        <dbReference type="ARBA" id="ARBA00022692"/>
    </source>
</evidence>
<keyword evidence="3 5" id="KW-1133">Transmembrane helix</keyword>
<feature type="transmembrane region" description="Helical" evidence="5">
    <location>
        <begin position="342"/>
        <end position="359"/>
    </location>
</feature>
<keyword evidence="2 5" id="KW-0812">Transmembrane</keyword>
<dbReference type="InterPro" id="IPR036259">
    <property type="entry name" value="MFS_trans_sf"/>
</dbReference>
<comment type="caution">
    <text evidence="7">The sequence shown here is derived from an EMBL/GenBank/DDBJ whole genome shotgun (WGS) entry which is preliminary data.</text>
</comment>
<feature type="transmembrane region" description="Helical" evidence="5">
    <location>
        <begin position="317"/>
        <end position="336"/>
    </location>
</feature>
<dbReference type="Gene3D" id="1.20.1250.20">
    <property type="entry name" value="MFS general substrate transporter like domains"/>
    <property type="match status" value="2"/>
</dbReference>
<dbReference type="PANTHER" id="PTHR23528:SF1">
    <property type="entry name" value="MAJOR FACILITATOR SUPERFAMILY (MFS) PROFILE DOMAIN-CONTAINING PROTEIN"/>
    <property type="match status" value="1"/>
</dbReference>
<evidence type="ECO:0000256" key="5">
    <source>
        <dbReference type="SAM" id="Phobius"/>
    </source>
</evidence>
<protein>
    <submittedName>
        <fullName evidence="7">MFS transporter</fullName>
    </submittedName>
</protein>
<name>A0A316A818_9ACTN</name>
<keyword evidence="8" id="KW-1185">Reference proteome</keyword>
<feature type="transmembrane region" description="Helical" evidence="5">
    <location>
        <begin position="406"/>
        <end position="425"/>
    </location>
</feature>
<reference evidence="7 8" key="1">
    <citation type="submission" date="2018-03" db="EMBL/GenBank/DDBJ databases">
        <title>Genomic Encyclopedia of Archaeal and Bacterial Type Strains, Phase II (KMG-II): from individual species to whole genera.</title>
        <authorList>
            <person name="Goeker M."/>
        </authorList>
    </citation>
    <scope>NUCLEOTIDE SEQUENCE [LARGE SCALE GENOMIC DNA]</scope>
    <source>
        <strain evidence="7 8">DSM 44889</strain>
    </source>
</reference>
<evidence type="ECO:0000256" key="1">
    <source>
        <dbReference type="ARBA" id="ARBA00004651"/>
    </source>
</evidence>
<feature type="transmembrane region" description="Helical" evidence="5">
    <location>
        <begin position="133"/>
        <end position="154"/>
    </location>
</feature>
<dbReference type="PROSITE" id="PS50850">
    <property type="entry name" value="MFS"/>
    <property type="match status" value="1"/>
</dbReference>
<keyword evidence="4 5" id="KW-0472">Membrane</keyword>
<dbReference type="OrthoDB" id="7584869at2"/>
<sequence>MSAAAGVEIGTTTTAAAATAAALPRVRAGWIAAFATAWLGAWMGQMVPLQLLLPLQIATQNRQDDWIRSLVAFGAVTAVAGAFAVVAYPVVGALSDRTTSRFGRRRPWVLAGAVLSGVGLVGLGQAHHVVGTTVFWTLAVVGFCTASAALSAVLGDRVPEHQRGLVSGWISAPNAVGLLLGLVLATTVFTTIPSGYTAMGVAAVVLTVPFLLMMRERPLSAAEAAQLPRLRGRVLLESLWVNPRRHPDFAWTITSRVLVNLGNACATTMLIYFFTYQLHLADPAGFLVATTLLYMVLTFTASIAFGKLSDVIGRRRLFVCWAGVAQGLSAVILVFWPSTTTAWVGAVLLGLGQGCFFAVDQALVTDVLPSALSRGKDVGIMNIAFAVPQALGPLVGAGAVVLFGGFAGLFIASGLLGLLGGFAVYRVRSVP</sequence>
<dbReference type="GO" id="GO:0022857">
    <property type="term" value="F:transmembrane transporter activity"/>
    <property type="evidence" value="ECO:0007669"/>
    <property type="project" value="InterPro"/>
</dbReference>
<proteinExistence type="predicted"/>
<dbReference type="SUPFAM" id="SSF103473">
    <property type="entry name" value="MFS general substrate transporter"/>
    <property type="match status" value="1"/>
</dbReference>
<feature type="transmembrane region" description="Helical" evidence="5">
    <location>
        <begin position="284"/>
        <end position="305"/>
    </location>
</feature>
<evidence type="ECO:0000256" key="4">
    <source>
        <dbReference type="ARBA" id="ARBA00023136"/>
    </source>
</evidence>
<feature type="transmembrane region" description="Helical" evidence="5">
    <location>
        <begin position="30"/>
        <end position="51"/>
    </location>
</feature>
<dbReference type="RefSeq" id="WP_109774130.1">
    <property type="nucleotide sequence ID" value="NZ_QGDQ01000010.1"/>
</dbReference>
<feature type="transmembrane region" description="Helical" evidence="5">
    <location>
        <begin position="166"/>
        <end position="189"/>
    </location>
</feature>